<comment type="caution">
    <text evidence="4">The sequence shown here is derived from an EMBL/GenBank/DDBJ whole genome shotgun (WGS) entry which is preliminary data.</text>
</comment>
<reference evidence="4 5" key="1">
    <citation type="journal article" date="2018" name="Nat. Ecol. Evol.">
        <title>Shark genomes provide insights into elasmobranch evolution and the origin of vertebrates.</title>
        <authorList>
            <person name="Hara Y"/>
            <person name="Yamaguchi K"/>
            <person name="Onimaru K"/>
            <person name="Kadota M"/>
            <person name="Koyanagi M"/>
            <person name="Keeley SD"/>
            <person name="Tatsumi K"/>
            <person name="Tanaka K"/>
            <person name="Motone F"/>
            <person name="Kageyama Y"/>
            <person name="Nozu R"/>
            <person name="Adachi N"/>
            <person name="Nishimura O"/>
            <person name="Nakagawa R"/>
            <person name="Tanegashima C"/>
            <person name="Kiyatake I"/>
            <person name="Matsumoto R"/>
            <person name="Murakumo K"/>
            <person name="Nishida K"/>
            <person name="Terakita A"/>
            <person name="Kuratani S"/>
            <person name="Sato K"/>
            <person name="Hyodo S Kuraku.S."/>
        </authorList>
    </citation>
    <scope>NUCLEOTIDE SEQUENCE [LARGE SCALE GENOMIC DNA]</scope>
</reference>
<keyword evidence="2" id="KW-0449">Lipoprotein</keyword>
<sequence length="97" mass="10995">MGERGRWMEDGRGHSRDSENGVCQSVKPPDESRSIGRISKQWSGIAKEVLTDADNFGVQFPMDLNVKLKASLIGACFLIDFMFFERGKSRKQRDGVW</sequence>
<comment type="cofactor">
    <cofactor evidence="2">
        <name>Ca(2+)</name>
        <dbReference type="ChEBI" id="CHEBI:29108"/>
    </cofactor>
</comment>
<evidence type="ECO:0000256" key="2">
    <source>
        <dbReference type="RuleBase" id="RU363116"/>
    </source>
</evidence>
<dbReference type="EMBL" id="BEZZ01011687">
    <property type="protein sequence ID" value="GCC39092.1"/>
    <property type="molecule type" value="Genomic_DNA"/>
</dbReference>
<evidence type="ECO:0000313" key="4">
    <source>
        <dbReference type="EMBL" id="GCC39092.1"/>
    </source>
</evidence>
<gene>
    <name evidence="4" type="ORF">chiPu_0022822</name>
</gene>
<dbReference type="OrthoDB" id="444338at2759"/>
<evidence type="ECO:0000313" key="5">
    <source>
        <dbReference type="Proteomes" id="UP000287033"/>
    </source>
</evidence>
<name>A0A401T911_CHIPU</name>
<keyword evidence="2" id="KW-0106">Calcium</keyword>
<keyword evidence="5" id="KW-1185">Reference proteome</keyword>
<dbReference type="GO" id="GO:0017128">
    <property type="term" value="F:phospholipid scramblase activity"/>
    <property type="evidence" value="ECO:0007669"/>
    <property type="project" value="InterPro"/>
</dbReference>
<dbReference type="Proteomes" id="UP000287033">
    <property type="component" value="Unassembled WGS sequence"/>
</dbReference>
<accession>A0A401T911</accession>
<evidence type="ECO:0000256" key="1">
    <source>
        <dbReference type="ARBA" id="ARBA00005350"/>
    </source>
</evidence>
<dbReference type="PANTHER" id="PTHR23248:SF9">
    <property type="entry name" value="PHOSPHOLIPID SCRAMBLASE"/>
    <property type="match status" value="1"/>
</dbReference>
<proteinExistence type="inferred from homology"/>
<feature type="region of interest" description="Disordered" evidence="3">
    <location>
        <begin position="1"/>
        <end position="34"/>
    </location>
</feature>
<evidence type="ECO:0000256" key="3">
    <source>
        <dbReference type="SAM" id="MobiDB-lite"/>
    </source>
</evidence>
<dbReference type="InterPro" id="IPR005552">
    <property type="entry name" value="Scramblase"/>
</dbReference>
<dbReference type="STRING" id="137246.A0A401T911"/>
<organism evidence="4 5">
    <name type="scientific">Chiloscyllium punctatum</name>
    <name type="common">Brownbanded bambooshark</name>
    <name type="synonym">Hemiscyllium punctatum</name>
    <dbReference type="NCBI Taxonomy" id="137246"/>
    <lineage>
        <taxon>Eukaryota</taxon>
        <taxon>Metazoa</taxon>
        <taxon>Chordata</taxon>
        <taxon>Craniata</taxon>
        <taxon>Vertebrata</taxon>
        <taxon>Chondrichthyes</taxon>
        <taxon>Elasmobranchii</taxon>
        <taxon>Galeomorphii</taxon>
        <taxon>Galeoidea</taxon>
        <taxon>Orectolobiformes</taxon>
        <taxon>Hemiscylliidae</taxon>
        <taxon>Chiloscyllium</taxon>
    </lineage>
</organism>
<dbReference type="PANTHER" id="PTHR23248">
    <property type="entry name" value="PHOSPHOLIPID SCRAMBLASE-RELATED"/>
    <property type="match status" value="1"/>
</dbReference>
<dbReference type="Pfam" id="PF03803">
    <property type="entry name" value="Scramblase"/>
    <property type="match status" value="1"/>
</dbReference>
<comment type="function">
    <text evidence="2">May mediate accelerated ATP-independent bidirectional transbilayer migration of phospholipids upon binding calcium ions that results in a loss of phospholipid asymmetry in the plasma membrane.</text>
</comment>
<protein>
    <recommendedName>
        <fullName evidence="2">Phospholipid scramblase</fullName>
    </recommendedName>
</protein>
<keyword evidence="2" id="KW-0564">Palmitate</keyword>
<comment type="similarity">
    <text evidence="1 2">Belongs to the phospholipid scramblase family.</text>
</comment>
<dbReference type="AlphaFoldDB" id="A0A401T911"/>
<feature type="compositionally biased region" description="Basic and acidic residues" evidence="3">
    <location>
        <begin position="1"/>
        <end position="19"/>
    </location>
</feature>
<dbReference type="GO" id="GO:0005886">
    <property type="term" value="C:plasma membrane"/>
    <property type="evidence" value="ECO:0007669"/>
    <property type="project" value="TreeGrafter"/>
</dbReference>
<feature type="non-terminal residue" evidence="4">
    <location>
        <position position="97"/>
    </location>
</feature>